<keyword evidence="3" id="KW-1185">Reference proteome</keyword>
<dbReference type="RefSeq" id="WP_140964541.1">
    <property type="nucleotide sequence ID" value="NZ_VEVQ02000021.1"/>
</dbReference>
<proteinExistence type="predicted"/>
<sequence length="85" mass="9922">MNSILIFLLLISLSIIVWHITIIKKEKQIHLVLMFDLEKEIAFQKNKNALIKSTSDNNVYESIHFKVDILKQQATLLTEISQIKE</sequence>
<dbReference type="EMBL" id="VEVQ02000021">
    <property type="protein sequence ID" value="NHN28035.1"/>
    <property type="molecule type" value="Genomic_DNA"/>
</dbReference>
<organism evidence="2 3">
    <name type="scientific">Flavobacterium jejuense</name>
    <dbReference type="NCBI Taxonomy" id="1544455"/>
    <lineage>
        <taxon>Bacteria</taxon>
        <taxon>Pseudomonadati</taxon>
        <taxon>Bacteroidota</taxon>
        <taxon>Flavobacteriia</taxon>
        <taxon>Flavobacteriales</taxon>
        <taxon>Flavobacteriaceae</taxon>
        <taxon>Flavobacterium</taxon>
    </lineage>
</organism>
<keyword evidence="1" id="KW-0812">Transmembrane</keyword>
<feature type="transmembrane region" description="Helical" evidence="1">
    <location>
        <begin position="6"/>
        <end position="23"/>
    </location>
</feature>
<comment type="caution">
    <text evidence="2">The sequence shown here is derived from an EMBL/GenBank/DDBJ whole genome shotgun (WGS) entry which is preliminary data.</text>
</comment>
<evidence type="ECO:0000313" key="3">
    <source>
        <dbReference type="Proteomes" id="UP000817854"/>
    </source>
</evidence>
<accession>A0ABX0J2B3</accession>
<reference evidence="2 3" key="2">
    <citation type="submission" date="2019-05" db="EMBL/GenBank/DDBJ databases">
        <authorList>
            <person name="Lianzixin W."/>
        </authorList>
    </citation>
    <scope>NUCLEOTIDE SEQUENCE [LARGE SCALE GENOMIC DNA]</scope>
    <source>
        <strain evidence="2 3">EC11</strain>
    </source>
</reference>
<protein>
    <submittedName>
        <fullName evidence="2">Uncharacterized protein</fullName>
    </submittedName>
</protein>
<name>A0ABX0J2B3_9FLAO</name>
<gene>
    <name evidence="2" type="ORF">FIA58_020345</name>
</gene>
<reference evidence="2 3" key="3">
    <citation type="submission" date="2020-02" db="EMBL/GenBank/DDBJ databases">
        <title>Flavobacterium profundi sp. nov., isolated from a deep-sea seamount.</title>
        <authorList>
            <person name="Zhang D.-C."/>
        </authorList>
    </citation>
    <scope>NUCLEOTIDE SEQUENCE [LARGE SCALE GENOMIC DNA]</scope>
    <source>
        <strain evidence="2 3">EC11</strain>
    </source>
</reference>
<keyword evidence="1" id="KW-0472">Membrane</keyword>
<keyword evidence="1" id="KW-1133">Transmembrane helix</keyword>
<evidence type="ECO:0000313" key="2">
    <source>
        <dbReference type="EMBL" id="NHN28035.1"/>
    </source>
</evidence>
<evidence type="ECO:0000256" key="1">
    <source>
        <dbReference type="SAM" id="Phobius"/>
    </source>
</evidence>
<reference evidence="3" key="1">
    <citation type="submission" date="2019-05" db="EMBL/GenBank/DDBJ databases">
        <title>Flavobacterium profundi sp. nov., isolated from a deep-sea seamount.</title>
        <authorList>
            <person name="Zhang D.-C."/>
        </authorList>
    </citation>
    <scope>NUCLEOTIDE SEQUENCE [LARGE SCALE GENOMIC DNA]</scope>
    <source>
        <strain evidence="3">EC11</strain>
    </source>
</reference>
<dbReference type="Proteomes" id="UP000817854">
    <property type="component" value="Unassembled WGS sequence"/>
</dbReference>